<accession>A0ABS6AXC8</accession>
<dbReference type="InterPro" id="IPR036291">
    <property type="entry name" value="NAD(P)-bd_dom_sf"/>
</dbReference>
<dbReference type="PANTHER" id="PTHR42795:SF1">
    <property type="entry name" value="ALANINE DEHYDROGENASE"/>
    <property type="match status" value="1"/>
</dbReference>
<evidence type="ECO:0000313" key="5">
    <source>
        <dbReference type="Proteomes" id="UP000733379"/>
    </source>
</evidence>
<comment type="caution">
    <text evidence="4">The sequence shown here is derived from an EMBL/GenBank/DDBJ whole genome shotgun (WGS) entry which is preliminary data.</text>
</comment>
<feature type="domain" description="Alanine dehydrogenase/pyridine nucleotide transhydrogenase NAD(H)-binding" evidence="2">
    <location>
        <begin position="164"/>
        <end position="329"/>
    </location>
</feature>
<keyword evidence="5" id="KW-1185">Reference proteome</keyword>
<dbReference type="SUPFAM" id="SSF52283">
    <property type="entry name" value="Formate/glycerate dehydrogenase catalytic domain-like"/>
    <property type="match status" value="1"/>
</dbReference>
<evidence type="ECO:0000313" key="4">
    <source>
        <dbReference type="EMBL" id="MBU3062720.1"/>
    </source>
</evidence>
<dbReference type="SMART" id="SM01003">
    <property type="entry name" value="AlaDh_PNT_N"/>
    <property type="match status" value="1"/>
</dbReference>
<keyword evidence="1" id="KW-0560">Oxidoreductase</keyword>
<proteinExistence type="predicted"/>
<reference evidence="4 5" key="1">
    <citation type="submission" date="2021-06" db="EMBL/GenBank/DDBJ databases">
        <title>Actinomycetes sequencing.</title>
        <authorList>
            <person name="Shan Q."/>
        </authorList>
    </citation>
    <scope>NUCLEOTIDE SEQUENCE [LARGE SCALE GENOMIC DNA]</scope>
    <source>
        <strain evidence="4 5">NEAU-G5</strain>
    </source>
</reference>
<name>A0ABS6AXC8_9NOCA</name>
<dbReference type="Pfam" id="PF01262">
    <property type="entry name" value="AlaDh_PNT_C"/>
    <property type="match status" value="1"/>
</dbReference>
<dbReference type="InterPro" id="IPR046951">
    <property type="entry name" value="CEOS"/>
</dbReference>
<dbReference type="Proteomes" id="UP000733379">
    <property type="component" value="Unassembled WGS sequence"/>
</dbReference>
<dbReference type="InterPro" id="IPR007698">
    <property type="entry name" value="AlaDH/PNT_NAD(H)-bd"/>
</dbReference>
<dbReference type="RefSeq" id="WP_215917618.1">
    <property type="nucleotide sequence ID" value="NZ_JAHKNI010000004.1"/>
</dbReference>
<dbReference type="EMBL" id="JAHKNI010000004">
    <property type="protein sequence ID" value="MBU3062720.1"/>
    <property type="molecule type" value="Genomic_DNA"/>
</dbReference>
<feature type="domain" description="Alanine dehydrogenase/pyridine nucleotide transhydrogenase N-terminal" evidence="3">
    <location>
        <begin position="25"/>
        <end position="161"/>
    </location>
</feature>
<evidence type="ECO:0000259" key="3">
    <source>
        <dbReference type="SMART" id="SM01003"/>
    </source>
</evidence>
<gene>
    <name evidence="4" type="ORF">KO481_14460</name>
</gene>
<organism evidence="4 5">
    <name type="scientific">Nocardia albiluteola</name>
    <dbReference type="NCBI Taxonomy" id="2842303"/>
    <lineage>
        <taxon>Bacteria</taxon>
        <taxon>Bacillati</taxon>
        <taxon>Actinomycetota</taxon>
        <taxon>Actinomycetes</taxon>
        <taxon>Mycobacteriales</taxon>
        <taxon>Nocardiaceae</taxon>
        <taxon>Nocardia</taxon>
    </lineage>
</organism>
<dbReference type="Gene3D" id="3.40.50.720">
    <property type="entry name" value="NAD(P)-binding Rossmann-like Domain"/>
    <property type="match status" value="2"/>
</dbReference>
<dbReference type="SUPFAM" id="SSF51735">
    <property type="entry name" value="NAD(P)-binding Rossmann-fold domains"/>
    <property type="match status" value="1"/>
</dbReference>
<dbReference type="InterPro" id="IPR007886">
    <property type="entry name" value="AlaDH/PNT_N"/>
</dbReference>
<dbReference type="SMART" id="SM01002">
    <property type="entry name" value="AlaDh_PNT_C"/>
    <property type="match status" value="1"/>
</dbReference>
<evidence type="ECO:0000259" key="2">
    <source>
        <dbReference type="SMART" id="SM01002"/>
    </source>
</evidence>
<dbReference type="PANTHER" id="PTHR42795">
    <property type="entry name" value="ALANINE DEHYDROGENASE"/>
    <property type="match status" value="1"/>
</dbReference>
<dbReference type="CDD" id="cd12181">
    <property type="entry name" value="ceo_syn"/>
    <property type="match status" value="1"/>
</dbReference>
<protein>
    <submittedName>
        <fullName evidence="4">N(5)-(Carboxyethyl)ornithine synthase</fullName>
    </submittedName>
</protein>
<evidence type="ECO:0000256" key="1">
    <source>
        <dbReference type="ARBA" id="ARBA00023002"/>
    </source>
</evidence>
<sequence length="400" mass="44267">MTIALGVLRLASTEGPPVHQLSLGVVARSRKENERRLPIHPRHLDRIDADLRETIYLEHGYGEPFGVPDERLAGTVGGMRTREQLIAECDVILLAKPLREDVAELRIGQVLWGWPHCVQDAELTQLAIDRRLTVIAFEAMNHWRRDGSFGLHVFHKNNELAGYCSVLHALQLIGSTGDYGRRLRAVVIGFGATARGAVTALNAHGIHDVEVLTARGLSTVGSPIHSATMVHLDHDANNPGDPRRSYAHTGHGRVPLAGFLAEHDVVVNCVLQDTDAPLTFLIEDDLAAFTPGSLIVDVSCDEGMGFSWARPTTFTRPTFPVGDGVTYYAVDHSPSYLWNSATWEISEALLPHLRSVLSGHSTRDDHETLRRAIEIRNGTIQNPAILSFQQRLPEYPHHRR</sequence>
<dbReference type="Pfam" id="PF05222">
    <property type="entry name" value="AlaDh_PNT_N"/>
    <property type="match status" value="1"/>
</dbReference>